<dbReference type="Pfam" id="PF08007">
    <property type="entry name" value="JmjC_2"/>
    <property type="match status" value="1"/>
</dbReference>
<dbReference type="PROSITE" id="PS51184">
    <property type="entry name" value="JMJC"/>
    <property type="match status" value="1"/>
</dbReference>
<accession>A0A5B9D380</accession>
<dbReference type="GeneID" id="79719291"/>
<evidence type="ECO:0000259" key="1">
    <source>
        <dbReference type="PROSITE" id="PS51184"/>
    </source>
</evidence>
<dbReference type="Gene3D" id="2.60.120.650">
    <property type="entry name" value="Cupin"/>
    <property type="match status" value="1"/>
</dbReference>
<dbReference type="Proteomes" id="UP000321311">
    <property type="component" value="Chromosome"/>
</dbReference>
<evidence type="ECO:0000313" key="2">
    <source>
        <dbReference type="EMBL" id="QEE12695.1"/>
    </source>
</evidence>
<evidence type="ECO:0000313" key="3">
    <source>
        <dbReference type="Proteomes" id="UP000321311"/>
    </source>
</evidence>
<dbReference type="EMBL" id="CP031844">
    <property type="protein sequence ID" value="QEE12695.1"/>
    <property type="molecule type" value="Genomic_DNA"/>
</dbReference>
<dbReference type="SUPFAM" id="SSF51197">
    <property type="entry name" value="Clavaminate synthase-like"/>
    <property type="match status" value="1"/>
</dbReference>
<name>A0A5B9D380_9HYPH</name>
<reference evidence="3" key="1">
    <citation type="submission" date="2019-07" db="EMBL/GenBank/DDBJ databases">
        <title>Bartonella kosoyii sp. nov. and Bartonella krasnovii sp. nov., two novel members of the Bartonella elizabethae complex sensu lato, isolated from black rats and wild desert rodent-fleas.</title>
        <authorList>
            <person name="Gutierrez R."/>
            <person name="Shalit T."/>
            <person name="Markus B."/>
            <person name="Yuan C."/>
            <person name="Nachum-Biala Y."/>
            <person name="Elad D."/>
            <person name="Harrus S."/>
        </authorList>
    </citation>
    <scope>NUCLEOTIDE SEQUENCE [LARGE SCALE GENOMIC DNA]</scope>
    <source>
        <strain evidence="3">OE 1-1</strain>
    </source>
</reference>
<organism evidence="2 3">
    <name type="scientific">Bartonella krasnovii</name>
    <dbReference type="NCBI Taxonomy" id="2267275"/>
    <lineage>
        <taxon>Bacteria</taxon>
        <taxon>Pseudomonadati</taxon>
        <taxon>Pseudomonadota</taxon>
        <taxon>Alphaproteobacteria</taxon>
        <taxon>Hyphomicrobiales</taxon>
        <taxon>Bartonellaceae</taxon>
        <taxon>Bartonella</taxon>
    </lineage>
</organism>
<dbReference type="KEGG" id="barn:D1092_06975"/>
<proteinExistence type="predicted"/>
<sequence>MVENPTLPRQQSLVENELSAPEIEVVLDQGDVLYIPAGTPHVAKCLDNYSLHRAFSAQSFWLATD</sequence>
<dbReference type="OrthoDB" id="479699at2"/>
<gene>
    <name evidence="2" type="ORF">D1092_06975</name>
</gene>
<protein>
    <recommendedName>
        <fullName evidence="1">JmjC domain-containing protein</fullName>
    </recommendedName>
</protein>
<dbReference type="AlphaFoldDB" id="A0A5B9D380"/>
<dbReference type="RefSeq" id="WP_148255674.1">
    <property type="nucleotide sequence ID" value="NZ_CP031844.2"/>
</dbReference>
<dbReference type="InterPro" id="IPR003347">
    <property type="entry name" value="JmjC_dom"/>
</dbReference>
<feature type="domain" description="JmjC" evidence="1">
    <location>
        <begin position="1"/>
        <end position="65"/>
    </location>
</feature>